<evidence type="ECO:0000313" key="2">
    <source>
        <dbReference type="EMBL" id="PJJ74430.1"/>
    </source>
</evidence>
<gene>
    <name evidence="2" type="ORF">CLV28_1927</name>
</gene>
<sequence>MTDDGARPAPAVAVLGPVAVRTPAGLVPVPGERSRALLVALALRDGGTVGVGALVDDLWPDARPDDPRAALQNVVARVRRVAPCVRTVAGGYALAGGSDLALARQGRADAGRALDLDDPGAALVSAETALALWRGEPGGDLGGELGAELARAAGHLHGALRRTRVRALVALGRAPEAVAEADALSAAVPSDEDAALDAMRAHAAAGRTGDALRVFARLREALADELGTDPGPAARAEHARLLAADDVPAPAASTRGRVVGVRAAPNALVGRDTDLAGVTTELGRGRLVTVLGPGGLGKTRLVQAVAARESAHRPLVVVVELASVRADADVEHAVAAALGVRETAATTRIGDQIPRVDLHGRVLAALDVPGTLVVLDNCEHVVDGVARWVDDVLALTPASVLTTSRAPLGLGAEVVHPLPPLRSTDGTGPGPAVELFEQRARAARPDVELPRDVVRRLCDRLDGLPLAIELAAARVRSLSVVEVERRLATRFALLTSVDRAAPARHRTLEAVIDWSWNLLDDAERTALRRLAALPDAFGLDTACALDLGAHDLGAHDHGGQADELAVLAVLDGLVAQSMLTVQDGEAAVGTRYRMLETVREFGLLRLADAGEQQAVRDAAEAWAAHLAESLLADFWGPRQLAALRRVHVERDNLGQALRWAIADERPDAAVRVYALLARYWLMRSAVGEMAEVALDVTDALAGTTLTGADAAWSVWALMVGGSPLGAVMDASRSARAHARLRGLLRRDRAEAVLTPAGRVYARFVEAATSEPTDFAGAVGVLRSGDGWSLAMVADLLASQLAENEGRIADAVELARRARTVATDHADAWGAAAAAQSLAELHAQHDEPAQALHWSATARAGLSAFDAAPFLLQLEAVDAGALTALGRLDEAAALCERMVATPDGAPTEAAGRSADESMYSPADRRTAGLVGLAQVAFARGDAAAALALSQRAIDEVRAQRERGGFQARILHCASRLAIAVLSPGVTAPGVAALGVSAPGATASGVTASGATVPGVSAPGVLSPGVSAPGATSSHEREAWARDLRARTRAVLRAGRGFTDRPVLGAAALVLGTYLWSSPGIGRVDDGLELLGIAEVLTSREDWLAVRRERHRAAALAATSADAVRAGLGRARELPDPVARVRELLETGPWGPAA</sequence>
<feature type="domain" description="Bacterial transcriptional activator" evidence="1">
    <location>
        <begin position="98"/>
        <end position="242"/>
    </location>
</feature>
<protein>
    <submittedName>
        <fullName evidence="2">Putative ATPase</fullName>
    </submittedName>
</protein>
<evidence type="ECO:0000313" key="3">
    <source>
        <dbReference type="Proteomes" id="UP000231693"/>
    </source>
</evidence>
<dbReference type="GO" id="GO:0006355">
    <property type="term" value="P:regulation of DNA-templated transcription"/>
    <property type="evidence" value="ECO:0007669"/>
    <property type="project" value="InterPro"/>
</dbReference>
<dbReference type="RefSeq" id="WP_100423030.1">
    <property type="nucleotide sequence ID" value="NZ_BOOX01000014.1"/>
</dbReference>
<proteinExistence type="predicted"/>
<dbReference type="Gene3D" id="1.10.10.10">
    <property type="entry name" value="Winged helix-like DNA-binding domain superfamily/Winged helix DNA-binding domain"/>
    <property type="match status" value="1"/>
</dbReference>
<dbReference type="SMART" id="SM01043">
    <property type="entry name" value="BTAD"/>
    <property type="match status" value="1"/>
</dbReference>
<dbReference type="Gene3D" id="3.40.50.300">
    <property type="entry name" value="P-loop containing nucleotide triphosphate hydrolases"/>
    <property type="match status" value="1"/>
</dbReference>
<dbReference type="InterPro" id="IPR016032">
    <property type="entry name" value="Sig_transdc_resp-reg_C-effctor"/>
</dbReference>
<dbReference type="GO" id="GO:0003677">
    <property type="term" value="F:DNA binding"/>
    <property type="evidence" value="ECO:0007669"/>
    <property type="project" value="InterPro"/>
</dbReference>
<dbReference type="InterPro" id="IPR011990">
    <property type="entry name" value="TPR-like_helical_dom_sf"/>
</dbReference>
<dbReference type="SUPFAM" id="SSF52540">
    <property type="entry name" value="P-loop containing nucleoside triphosphate hydrolases"/>
    <property type="match status" value="1"/>
</dbReference>
<dbReference type="Pfam" id="PF03704">
    <property type="entry name" value="BTAD"/>
    <property type="match status" value="1"/>
</dbReference>
<dbReference type="Gene3D" id="1.25.40.10">
    <property type="entry name" value="Tetratricopeptide repeat domain"/>
    <property type="match status" value="2"/>
</dbReference>
<dbReference type="InterPro" id="IPR005158">
    <property type="entry name" value="BTAD"/>
</dbReference>
<reference evidence="2 3" key="1">
    <citation type="submission" date="2017-11" db="EMBL/GenBank/DDBJ databases">
        <title>Genomic Encyclopedia of Archaeal and Bacterial Type Strains, Phase II (KMG-II): From Individual Species to Whole Genera.</title>
        <authorList>
            <person name="Goeker M."/>
        </authorList>
    </citation>
    <scope>NUCLEOTIDE SEQUENCE [LARGE SCALE GENOMIC DNA]</scope>
    <source>
        <strain evidence="2 3">DSM 25478</strain>
    </source>
</reference>
<dbReference type="InterPro" id="IPR036388">
    <property type="entry name" value="WH-like_DNA-bd_sf"/>
</dbReference>
<name>A0A2M9CR65_9CELL</name>
<accession>A0A2M9CR65</accession>
<dbReference type="InterPro" id="IPR027417">
    <property type="entry name" value="P-loop_NTPase"/>
</dbReference>
<dbReference type="AlphaFoldDB" id="A0A2M9CR65"/>
<dbReference type="PANTHER" id="PTHR47691:SF3">
    <property type="entry name" value="HTH-TYPE TRANSCRIPTIONAL REGULATOR RV0890C-RELATED"/>
    <property type="match status" value="1"/>
</dbReference>
<dbReference type="Proteomes" id="UP000231693">
    <property type="component" value="Unassembled WGS sequence"/>
</dbReference>
<dbReference type="CDD" id="cd15831">
    <property type="entry name" value="BTAD"/>
    <property type="match status" value="1"/>
</dbReference>
<dbReference type="EMBL" id="PGFE01000002">
    <property type="protein sequence ID" value="PJJ74430.1"/>
    <property type="molecule type" value="Genomic_DNA"/>
</dbReference>
<comment type="caution">
    <text evidence="2">The sequence shown here is derived from an EMBL/GenBank/DDBJ whole genome shotgun (WGS) entry which is preliminary data.</text>
</comment>
<dbReference type="PANTHER" id="PTHR47691">
    <property type="entry name" value="REGULATOR-RELATED"/>
    <property type="match status" value="1"/>
</dbReference>
<organism evidence="2 3">
    <name type="scientific">Sediminihabitans luteus</name>
    <dbReference type="NCBI Taxonomy" id="1138585"/>
    <lineage>
        <taxon>Bacteria</taxon>
        <taxon>Bacillati</taxon>
        <taxon>Actinomycetota</taxon>
        <taxon>Actinomycetes</taxon>
        <taxon>Micrococcales</taxon>
        <taxon>Cellulomonadaceae</taxon>
        <taxon>Sediminihabitans</taxon>
    </lineage>
</organism>
<dbReference type="SUPFAM" id="SSF48452">
    <property type="entry name" value="TPR-like"/>
    <property type="match status" value="1"/>
</dbReference>
<keyword evidence="3" id="KW-1185">Reference proteome</keyword>
<evidence type="ECO:0000259" key="1">
    <source>
        <dbReference type="SMART" id="SM01043"/>
    </source>
</evidence>
<dbReference type="SUPFAM" id="SSF46894">
    <property type="entry name" value="C-terminal effector domain of the bipartite response regulators"/>
    <property type="match status" value="1"/>
</dbReference>